<evidence type="ECO:0000313" key="1">
    <source>
        <dbReference type="EMBL" id="KAJ9122487.1"/>
    </source>
</evidence>
<sequence length="514" mass="55757">MSQVNPSALNRKGRRRRPLTSALNNPELFNENATATASSPASTSELLDTASRANGSSLTAHATPPSQSTAGRKRKRKRTDTGATGASLGVSVSAPSDIGLASKSAHGSRNGHAGLSSVAASRHAIVVSGTGVANVVHGASSSLPSVQQQFQERGQLLAERESNTKLEAQLKTLGKEVQFKNELKLQGSGTDIEAEDAPAIISAADRVALWDNVFKPVTNRSWYIDDEDLGVRRCGTCGHEIEGRNCSHCDEHFSDLSDEDSYDDYSEDESLMLRHPINHGFLHARWPGEDSEEDDFSDEDGWNGVDEHRHGQFALGHLRGLRPANRFQPMDFEFGFQEGVLENGSGGEEPESDGASFNDDEDMGLARHFGRGYEFDGEDDDDEGHEDDEDGRDAFGMEAIEWVDRHGRPTRIGGRAVGYSPSVGSSHGTFHSAGSESMGEDAEGSALENNSSRRGEDSDDDTSAREDWGPVRRPIRRQRHNSGSPATSNSLGSIHRPAAQPRQRRIVRIVSDED</sequence>
<evidence type="ECO:0000313" key="2">
    <source>
        <dbReference type="Proteomes" id="UP001243375"/>
    </source>
</evidence>
<accession>A0ACC2XGU5</accession>
<dbReference type="Proteomes" id="UP001243375">
    <property type="component" value="Unassembled WGS sequence"/>
</dbReference>
<gene>
    <name evidence="1" type="ORF">QFC22_001915</name>
</gene>
<comment type="caution">
    <text evidence="1">The sequence shown here is derived from an EMBL/GenBank/DDBJ whole genome shotgun (WGS) entry which is preliminary data.</text>
</comment>
<proteinExistence type="predicted"/>
<keyword evidence="2" id="KW-1185">Reference proteome</keyword>
<dbReference type="EMBL" id="JASBWU010000004">
    <property type="protein sequence ID" value="KAJ9122487.1"/>
    <property type="molecule type" value="Genomic_DNA"/>
</dbReference>
<name>A0ACC2XGU5_9TREE</name>
<organism evidence="1 2">
    <name type="scientific">Naganishia vaughanmartiniae</name>
    <dbReference type="NCBI Taxonomy" id="1424756"/>
    <lineage>
        <taxon>Eukaryota</taxon>
        <taxon>Fungi</taxon>
        <taxon>Dikarya</taxon>
        <taxon>Basidiomycota</taxon>
        <taxon>Agaricomycotina</taxon>
        <taxon>Tremellomycetes</taxon>
        <taxon>Filobasidiales</taxon>
        <taxon>Filobasidiaceae</taxon>
        <taxon>Naganishia</taxon>
    </lineage>
</organism>
<protein>
    <submittedName>
        <fullName evidence="1">Uncharacterized protein</fullName>
    </submittedName>
</protein>
<reference evidence="1" key="1">
    <citation type="submission" date="2023-04" db="EMBL/GenBank/DDBJ databases">
        <title>Draft Genome sequencing of Naganishia species isolated from polar environments using Oxford Nanopore Technology.</title>
        <authorList>
            <person name="Leo P."/>
            <person name="Venkateswaran K."/>
        </authorList>
    </citation>
    <scope>NUCLEOTIDE SEQUENCE</scope>
    <source>
        <strain evidence="1">MNA-CCFEE 5425</strain>
    </source>
</reference>